<dbReference type="HOGENOM" id="CLU_046483_5_0_1"/>
<reference evidence="6" key="1">
    <citation type="submission" date="2015-04" db="UniProtKB">
        <authorList>
            <consortium name="EnsemblPlants"/>
        </authorList>
    </citation>
    <scope>IDENTIFICATION</scope>
</reference>
<dbReference type="Pfam" id="PF00380">
    <property type="entry name" value="Ribosomal_S9"/>
    <property type="match status" value="1"/>
</dbReference>
<dbReference type="GO" id="GO:0006412">
    <property type="term" value="P:translation"/>
    <property type="evidence" value="ECO:0007669"/>
    <property type="project" value="InterPro"/>
</dbReference>
<feature type="compositionally biased region" description="Acidic residues" evidence="5">
    <location>
        <begin position="177"/>
        <end position="190"/>
    </location>
</feature>
<dbReference type="STRING" id="4537.A0A0E0LPA4"/>
<dbReference type="FunFam" id="3.30.230.10:FF:000034">
    <property type="entry name" value="30S ribosomal protein S9"/>
    <property type="match status" value="1"/>
</dbReference>
<evidence type="ECO:0000256" key="4">
    <source>
        <dbReference type="RuleBase" id="RU003815"/>
    </source>
</evidence>
<evidence type="ECO:0000256" key="3">
    <source>
        <dbReference type="ARBA" id="ARBA00023274"/>
    </source>
</evidence>
<dbReference type="GO" id="GO:0022627">
    <property type="term" value="C:cytosolic small ribosomal subunit"/>
    <property type="evidence" value="ECO:0007669"/>
    <property type="project" value="TreeGrafter"/>
</dbReference>
<dbReference type="Proteomes" id="UP000026962">
    <property type="component" value="Chromosome 7"/>
</dbReference>
<feature type="compositionally biased region" description="Basic and acidic residues" evidence="5">
    <location>
        <begin position="191"/>
        <end position="203"/>
    </location>
</feature>
<keyword evidence="2 4" id="KW-0689">Ribosomal protein</keyword>
<sequence length="413" mass="45279">MLLRRLLHSSRHLGHRLQTLTPASTATAAAASSSPVSALVPFRPLPASRLLWPRLLSTSGRDDDPNKPWAFTPESGDPDPFAADEDVEVPAGEDPLGSSAVGEDPWAKDFRAEDSEKGDVFEEIFKEEAAAAAPASREKAPGAGADELWTLSGEDEKDLFAEAVLGDGEGIGGDGAAIDEADAGEDDEEEERKRQERRAREQELMETLKGPNRAFGDLIEASGITEDMIASLILLKDVRGVPGLPPLREIEDKAIEKMNATSSRAEVERQKQEEITKARVRQVDEKGRAYGTGKRKCSIARVWIQRGDGKFIVNDKQFDSYFPILDHRADLLRPFTVTKTLGLWDVTCTVKGGGVSGQVGAIRLGISRALQNWEPGLRPYLKAAGYLTRDSRVVERKKPGKAKARKSFQWVKR</sequence>
<protein>
    <recommendedName>
        <fullName evidence="8">30S ribosomal protein S9</fullName>
    </recommendedName>
</protein>
<dbReference type="GO" id="GO:0003735">
    <property type="term" value="F:structural constituent of ribosome"/>
    <property type="evidence" value="ECO:0007669"/>
    <property type="project" value="InterPro"/>
</dbReference>
<evidence type="ECO:0000256" key="5">
    <source>
        <dbReference type="SAM" id="MobiDB-lite"/>
    </source>
</evidence>
<dbReference type="GO" id="GO:0005739">
    <property type="term" value="C:mitochondrion"/>
    <property type="evidence" value="ECO:0007669"/>
    <property type="project" value="EnsemblPlants"/>
</dbReference>
<dbReference type="SUPFAM" id="SSF54211">
    <property type="entry name" value="Ribosomal protein S5 domain 2-like"/>
    <property type="match status" value="1"/>
</dbReference>
<dbReference type="AlphaFoldDB" id="A0A0E0LPA4"/>
<dbReference type="InterPro" id="IPR023035">
    <property type="entry name" value="Ribosomal_uS9_bac/plastid"/>
</dbReference>
<proteinExistence type="inferred from homology"/>
<dbReference type="NCBIfam" id="NF001099">
    <property type="entry name" value="PRK00132.1"/>
    <property type="match status" value="1"/>
</dbReference>
<evidence type="ECO:0000313" key="6">
    <source>
        <dbReference type="EnsemblPlants" id="OPUNC07G23450.1"/>
    </source>
</evidence>
<dbReference type="PANTHER" id="PTHR21569">
    <property type="entry name" value="RIBOSOMAL PROTEIN S9"/>
    <property type="match status" value="1"/>
</dbReference>
<keyword evidence="7" id="KW-1185">Reference proteome</keyword>
<evidence type="ECO:0008006" key="8">
    <source>
        <dbReference type="Google" id="ProtNLM"/>
    </source>
</evidence>
<dbReference type="PANTHER" id="PTHR21569:SF1">
    <property type="entry name" value="SMALL RIBOSOMAL SUBUNIT PROTEIN US9M"/>
    <property type="match status" value="1"/>
</dbReference>
<dbReference type="Gramene" id="OPUNC07G23450.1">
    <property type="protein sequence ID" value="OPUNC07G23450.1"/>
    <property type="gene ID" value="OPUNC07G23450"/>
</dbReference>
<dbReference type="PROSITE" id="PS00360">
    <property type="entry name" value="RIBOSOMAL_S9"/>
    <property type="match status" value="1"/>
</dbReference>
<dbReference type="GO" id="GO:0003723">
    <property type="term" value="F:RNA binding"/>
    <property type="evidence" value="ECO:0007669"/>
    <property type="project" value="TreeGrafter"/>
</dbReference>
<dbReference type="OMA" id="FQWVKRW"/>
<feature type="region of interest" description="Disordered" evidence="5">
    <location>
        <begin position="58"/>
        <end position="105"/>
    </location>
</feature>
<dbReference type="GO" id="GO:0009559">
    <property type="term" value="P:embryo sac central cell differentiation"/>
    <property type="evidence" value="ECO:0007669"/>
    <property type="project" value="EnsemblPlants"/>
</dbReference>
<keyword evidence="3 4" id="KW-0687">Ribonucleoprotein</keyword>
<feature type="region of interest" description="Disordered" evidence="5">
    <location>
        <begin position="167"/>
        <end position="207"/>
    </location>
</feature>
<organism evidence="6">
    <name type="scientific">Oryza punctata</name>
    <name type="common">Red rice</name>
    <dbReference type="NCBI Taxonomy" id="4537"/>
    <lineage>
        <taxon>Eukaryota</taxon>
        <taxon>Viridiplantae</taxon>
        <taxon>Streptophyta</taxon>
        <taxon>Embryophyta</taxon>
        <taxon>Tracheophyta</taxon>
        <taxon>Spermatophyta</taxon>
        <taxon>Magnoliopsida</taxon>
        <taxon>Liliopsida</taxon>
        <taxon>Poales</taxon>
        <taxon>Poaceae</taxon>
        <taxon>BOP clade</taxon>
        <taxon>Oryzoideae</taxon>
        <taxon>Oryzeae</taxon>
        <taxon>Oryzinae</taxon>
        <taxon>Oryza</taxon>
    </lineage>
</organism>
<evidence type="ECO:0000313" key="7">
    <source>
        <dbReference type="Proteomes" id="UP000026962"/>
    </source>
</evidence>
<dbReference type="InterPro" id="IPR000754">
    <property type="entry name" value="Ribosomal_uS9"/>
</dbReference>
<comment type="similarity">
    <text evidence="1 4">Belongs to the universal ribosomal protein uS9 family.</text>
</comment>
<dbReference type="Gene3D" id="3.30.230.10">
    <property type="match status" value="1"/>
</dbReference>
<dbReference type="EnsemblPlants" id="OPUNC07G23450.1">
    <property type="protein sequence ID" value="OPUNC07G23450.1"/>
    <property type="gene ID" value="OPUNC07G23450"/>
</dbReference>
<reference evidence="6" key="2">
    <citation type="submission" date="2018-05" db="EMBL/GenBank/DDBJ databases">
        <title>OpunRS2 (Oryza punctata Reference Sequence Version 2).</title>
        <authorList>
            <person name="Zhang J."/>
            <person name="Kudrna D."/>
            <person name="Lee S."/>
            <person name="Talag J."/>
            <person name="Welchert J."/>
            <person name="Wing R.A."/>
        </authorList>
    </citation>
    <scope>NUCLEOTIDE SEQUENCE [LARGE SCALE GENOMIC DNA]</scope>
</reference>
<evidence type="ECO:0000256" key="1">
    <source>
        <dbReference type="ARBA" id="ARBA00005251"/>
    </source>
</evidence>
<dbReference type="InterPro" id="IPR020568">
    <property type="entry name" value="Ribosomal_Su5_D2-typ_SF"/>
</dbReference>
<accession>A0A0E0LPA4</accession>
<dbReference type="GO" id="GO:0009555">
    <property type="term" value="P:pollen development"/>
    <property type="evidence" value="ECO:0007669"/>
    <property type="project" value="EnsemblPlants"/>
</dbReference>
<name>A0A0E0LPA4_ORYPU</name>
<dbReference type="eggNOG" id="KOG1697">
    <property type="taxonomic scope" value="Eukaryota"/>
</dbReference>
<dbReference type="InterPro" id="IPR020574">
    <property type="entry name" value="Ribosomal_uS9_CS"/>
</dbReference>
<dbReference type="InterPro" id="IPR014721">
    <property type="entry name" value="Ribsml_uS5_D2-typ_fold_subgr"/>
</dbReference>
<dbReference type="HAMAP" id="MF_00532_B">
    <property type="entry name" value="Ribosomal_uS9_B"/>
    <property type="match status" value="1"/>
</dbReference>
<evidence type="ECO:0000256" key="2">
    <source>
        <dbReference type="ARBA" id="ARBA00022980"/>
    </source>
</evidence>